<accession>A0A3Q4BY94</accession>
<dbReference type="Gene3D" id="3.90.1480.20">
    <property type="entry name" value="Glycosyl transferase family 29"/>
    <property type="match status" value="1"/>
</dbReference>
<reference evidence="17" key="2">
    <citation type="submission" date="2025-09" db="UniProtKB">
        <authorList>
            <consortium name="Ensembl"/>
        </authorList>
    </citation>
    <scope>IDENTIFICATION</scope>
</reference>
<evidence type="ECO:0000256" key="10">
    <source>
        <dbReference type="ARBA" id="ARBA00023136"/>
    </source>
</evidence>
<evidence type="ECO:0000256" key="13">
    <source>
        <dbReference type="ARBA" id="ARBA00036348"/>
    </source>
</evidence>
<keyword evidence="6" id="KW-0812">Transmembrane</keyword>
<comment type="catalytic activity">
    <reaction evidence="13">
        <text>a beta-D-galactosyl-(1-&gt;3)-N-acetyl-alpha-D-galactosaminyl derivative + CMP-N-acetyl-beta-neuraminate = a beta-D-galactosyl-(1-&gt;3)-[N-acetyl-alpha-neuraminyl-(2-&gt;6)]-N-acetyl-alpha-D-galactosaminyl derivative + CMP + H(+)</text>
        <dbReference type="Rhea" id="RHEA:11136"/>
        <dbReference type="ChEBI" id="CHEBI:15378"/>
        <dbReference type="ChEBI" id="CHEBI:57812"/>
        <dbReference type="ChEBI" id="CHEBI:60377"/>
        <dbReference type="ChEBI" id="CHEBI:133470"/>
        <dbReference type="ChEBI" id="CHEBI:140764"/>
        <dbReference type="EC" id="2.4.3.3"/>
    </reaction>
    <physiologicalReaction direction="left-to-right" evidence="13">
        <dbReference type="Rhea" id="RHEA:11137"/>
    </physiologicalReaction>
</comment>
<evidence type="ECO:0000256" key="2">
    <source>
        <dbReference type="ARBA" id="ARBA00004922"/>
    </source>
</evidence>
<dbReference type="InterPro" id="IPR038578">
    <property type="entry name" value="GT29-like_sf"/>
</dbReference>
<dbReference type="GO" id="GO:0001665">
    <property type="term" value="F:alpha-N-acetylgalactosaminide alpha-2,6-sialyltransferase activity"/>
    <property type="evidence" value="ECO:0007669"/>
    <property type="project" value="UniProtKB-EC"/>
</dbReference>
<organism evidence="17 18">
    <name type="scientific">Mola mola</name>
    <name type="common">Ocean sunfish</name>
    <name type="synonym">Tetraodon mola</name>
    <dbReference type="NCBI Taxonomy" id="94237"/>
    <lineage>
        <taxon>Eukaryota</taxon>
        <taxon>Metazoa</taxon>
        <taxon>Chordata</taxon>
        <taxon>Craniata</taxon>
        <taxon>Vertebrata</taxon>
        <taxon>Euteleostomi</taxon>
        <taxon>Actinopterygii</taxon>
        <taxon>Neopterygii</taxon>
        <taxon>Teleostei</taxon>
        <taxon>Neoteleostei</taxon>
        <taxon>Acanthomorphata</taxon>
        <taxon>Eupercaria</taxon>
        <taxon>Tetraodontiformes</taxon>
        <taxon>Molidae</taxon>
        <taxon>Mola</taxon>
    </lineage>
</organism>
<keyword evidence="10" id="KW-0472">Membrane</keyword>
<dbReference type="GO" id="GO:0009312">
    <property type="term" value="P:oligosaccharide biosynthetic process"/>
    <property type="evidence" value="ECO:0007669"/>
    <property type="project" value="TreeGrafter"/>
</dbReference>
<dbReference type="Proteomes" id="UP000261620">
    <property type="component" value="Unplaced"/>
</dbReference>
<evidence type="ECO:0000256" key="11">
    <source>
        <dbReference type="ARBA" id="ARBA00023157"/>
    </source>
</evidence>
<keyword evidence="11" id="KW-1015">Disulfide bond</keyword>
<dbReference type="Ensembl" id="ENSMMOT00000027887.1">
    <property type="protein sequence ID" value="ENSMMOP00000027422.1"/>
    <property type="gene ID" value="ENSMMOG00000020739.1"/>
</dbReference>
<evidence type="ECO:0000256" key="7">
    <source>
        <dbReference type="ARBA" id="ARBA00022968"/>
    </source>
</evidence>
<dbReference type="EC" id="2.4.3.3" evidence="14"/>
<evidence type="ECO:0000256" key="6">
    <source>
        <dbReference type="ARBA" id="ARBA00022692"/>
    </source>
</evidence>
<evidence type="ECO:0000256" key="5">
    <source>
        <dbReference type="ARBA" id="ARBA00022679"/>
    </source>
</evidence>
<comment type="similarity">
    <text evidence="3">Belongs to the glycosyltransferase 29 family.</text>
</comment>
<protein>
    <recommendedName>
        <fullName evidence="14">alpha-N-acetylgalactosaminide alpha-2,6-sialyltransferase</fullName>
        <ecNumber evidence="14">2.4.3.3</ecNumber>
    </recommendedName>
</protein>
<evidence type="ECO:0000256" key="16">
    <source>
        <dbReference type="ARBA" id="ARBA00052285"/>
    </source>
</evidence>
<comment type="subcellular location">
    <subcellularLocation>
        <location evidence="1">Golgi apparatus membrane</location>
        <topology evidence="1">Single-pass type II membrane protein</topology>
    </subcellularLocation>
</comment>
<dbReference type="PANTHER" id="PTHR45941:SF1">
    <property type="entry name" value="ALPHA-N-ACETYLGALACTOSAMINIDE ALPHA-2,6-SIALYLTRANSFERASE 1"/>
    <property type="match status" value="1"/>
</dbReference>
<evidence type="ECO:0000313" key="17">
    <source>
        <dbReference type="Ensembl" id="ENSMMOP00000027422.1"/>
    </source>
</evidence>
<evidence type="ECO:0000256" key="9">
    <source>
        <dbReference type="ARBA" id="ARBA00023034"/>
    </source>
</evidence>
<name>A0A3Q4BY94_MOLML</name>
<evidence type="ECO:0000256" key="15">
    <source>
        <dbReference type="ARBA" id="ARBA00050664"/>
    </source>
</evidence>
<proteinExistence type="inferred from homology"/>
<comment type="catalytic activity">
    <reaction evidence="16">
        <text>a 3-O-[N-acetyl-alpha-D-galactosaminyl]-L-threonyl-[protein] + CMP-N-acetyl-beta-neuraminate = a 3-O-[N-acetyl-alpha-neuraminosyl-(2-&gt;6)-N-acetyl-alpha-D-galactosaminyl]-L-threonyl-[protein] + CMP + H(+)</text>
        <dbReference type="Rhea" id="RHEA:81643"/>
        <dbReference type="Rhea" id="RHEA-COMP:11689"/>
        <dbReference type="Rhea" id="RHEA-COMP:19720"/>
        <dbReference type="ChEBI" id="CHEBI:15378"/>
        <dbReference type="ChEBI" id="CHEBI:57812"/>
        <dbReference type="ChEBI" id="CHEBI:60377"/>
        <dbReference type="ChEBI" id="CHEBI:87075"/>
        <dbReference type="ChEBI" id="CHEBI:231970"/>
    </reaction>
    <physiologicalReaction direction="left-to-right" evidence="16">
        <dbReference type="Rhea" id="RHEA:81644"/>
    </physiologicalReaction>
</comment>
<keyword evidence="9" id="KW-0333">Golgi apparatus</keyword>
<keyword evidence="8" id="KW-1133">Transmembrane helix</keyword>
<evidence type="ECO:0000256" key="12">
    <source>
        <dbReference type="ARBA" id="ARBA00023180"/>
    </source>
</evidence>
<dbReference type="InterPro" id="IPR001675">
    <property type="entry name" value="Glyco_trans_29"/>
</dbReference>
<evidence type="ECO:0000256" key="4">
    <source>
        <dbReference type="ARBA" id="ARBA00022676"/>
    </source>
</evidence>
<dbReference type="STRING" id="94237.ENSMMOP00000027422"/>
<keyword evidence="7" id="KW-0735">Signal-anchor</keyword>
<keyword evidence="4" id="KW-0328">Glycosyltransferase</keyword>
<reference evidence="17" key="1">
    <citation type="submission" date="2025-08" db="UniProtKB">
        <authorList>
            <consortium name="Ensembl"/>
        </authorList>
    </citation>
    <scope>IDENTIFICATION</scope>
</reference>
<sequence>MILNFVTHPQTCSQSLHNSEDEGFRKAFLPNIRLFLRKDSINMSEWNRLSHFNNPFGFMEYKYEGRCFLTWCSQRQFSEGSGGCVRCAVVGTAGILNGSKMGREIDAHDYIFRVNGAVIKGHEEDVGSRTSVYVHTSFSITQSLLGLRKYGLSSVPGDKGIKYVLIPEGLRDFSWLKGLLKTENVSHETGVKNGELKEDETKCTLTPSMPCAKNRRRRKVRRVAANQRRCVFWRHQYDTGREVRVGAKVFSLSASVNGNRLRFLFSSNKSFAFY</sequence>
<comment type="pathway">
    <text evidence="2">Protein modification; protein glycosylation.</text>
</comment>
<evidence type="ECO:0000256" key="14">
    <source>
        <dbReference type="ARBA" id="ARBA00039109"/>
    </source>
</evidence>
<dbReference type="Pfam" id="PF00777">
    <property type="entry name" value="Glyco_transf_29"/>
    <property type="match status" value="1"/>
</dbReference>
<dbReference type="PANTHER" id="PTHR45941">
    <property type="entry name" value="ALPHA-N-ACETYLGALACTOSAMINIDE ALPHA-2,6-SIALYLTRANSFERASE 2-LIKE-RELATED"/>
    <property type="match status" value="1"/>
</dbReference>
<keyword evidence="12" id="KW-0325">Glycoprotein</keyword>
<dbReference type="GO" id="GO:0000139">
    <property type="term" value="C:Golgi membrane"/>
    <property type="evidence" value="ECO:0007669"/>
    <property type="project" value="UniProtKB-SubCell"/>
</dbReference>
<evidence type="ECO:0000313" key="18">
    <source>
        <dbReference type="Proteomes" id="UP000261620"/>
    </source>
</evidence>
<evidence type="ECO:0000256" key="3">
    <source>
        <dbReference type="ARBA" id="ARBA00006003"/>
    </source>
</evidence>
<keyword evidence="18" id="KW-1185">Reference proteome</keyword>
<evidence type="ECO:0000256" key="1">
    <source>
        <dbReference type="ARBA" id="ARBA00004323"/>
    </source>
</evidence>
<comment type="catalytic activity">
    <reaction evidence="15">
        <text>a 3-O-[N-acetyl-alpha-neuraminyl-(2-&gt;3)-beta-D-galactosyl-(1-&gt;3)-N-acetyl-alpha-D-galactosaminyl]-L-threonyl-[protein] + CMP-N-acetyl-beta-neuraminate = a 3-O-{alpha-Neu5Ac-(2-&gt;3)-beta-D-Gal-(1-&gt;3)-[alpha-Neu5Ac-(2-&gt;6)]-alpha-D-GalNAc}-L-threonyl-[protein] + CMP + H(+)</text>
        <dbReference type="Rhea" id="RHEA:81659"/>
        <dbReference type="Rhea" id="RHEA-COMP:14417"/>
        <dbReference type="Rhea" id="RHEA-COMP:16763"/>
        <dbReference type="ChEBI" id="CHEBI:15378"/>
        <dbReference type="ChEBI" id="CHEBI:57812"/>
        <dbReference type="ChEBI" id="CHEBI:60377"/>
        <dbReference type="ChEBI" id="CHEBI:139598"/>
        <dbReference type="ChEBI" id="CHEBI:156398"/>
    </reaction>
    <physiologicalReaction direction="left-to-right" evidence="15">
        <dbReference type="Rhea" id="RHEA:81660"/>
    </physiologicalReaction>
</comment>
<dbReference type="AlphaFoldDB" id="A0A3Q4BY94"/>
<evidence type="ECO:0000256" key="8">
    <source>
        <dbReference type="ARBA" id="ARBA00022989"/>
    </source>
</evidence>
<keyword evidence="5" id="KW-0808">Transferase</keyword>